<protein>
    <recommendedName>
        <fullName evidence="10">Odorant receptor</fullName>
    </recommendedName>
</protein>
<feature type="signal peptide" evidence="11">
    <location>
        <begin position="1"/>
        <end position="16"/>
    </location>
</feature>
<dbReference type="GO" id="GO:0004984">
    <property type="term" value="F:olfactory receptor activity"/>
    <property type="evidence" value="ECO:0007669"/>
    <property type="project" value="InterPro"/>
</dbReference>
<evidence type="ECO:0000256" key="4">
    <source>
        <dbReference type="ARBA" id="ARBA00022692"/>
    </source>
</evidence>
<dbReference type="GO" id="GO:0005886">
    <property type="term" value="C:plasma membrane"/>
    <property type="evidence" value="ECO:0007669"/>
    <property type="project" value="UniProtKB-SubCell"/>
</dbReference>
<feature type="transmembrane region" description="Helical" evidence="10">
    <location>
        <begin position="223"/>
        <end position="245"/>
    </location>
</feature>
<keyword evidence="2" id="KW-1003">Cell membrane</keyword>
<dbReference type="AlphaFoldDB" id="A0AAW1LS11"/>
<organism evidence="12 13">
    <name type="scientific">Popillia japonica</name>
    <name type="common">Japanese beetle</name>
    <dbReference type="NCBI Taxonomy" id="7064"/>
    <lineage>
        <taxon>Eukaryota</taxon>
        <taxon>Metazoa</taxon>
        <taxon>Ecdysozoa</taxon>
        <taxon>Arthropoda</taxon>
        <taxon>Hexapoda</taxon>
        <taxon>Insecta</taxon>
        <taxon>Pterygota</taxon>
        <taxon>Neoptera</taxon>
        <taxon>Endopterygota</taxon>
        <taxon>Coleoptera</taxon>
        <taxon>Polyphaga</taxon>
        <taxon>Scarabaeiformia</taxon>
        <taxon>Scarabaeidae</taxon>
        <taxon>Rutelinae</taxon>
        <taxon>Popillia</taxon>
    </lineage>
</organism>
<evidence type="ECO:0000256" key="10">
    <source>
        <dbReference type="RuleBase" id="RU351113"/>
    </source>
</evidence>
<keyword evidence="4 10" id="KW-0812">Transmembrane</keyword>
<evidence type="ECO:0000256" key="3">
    <source>
        <dbReference type="ARBA" id="ARBA00022606"/>
    </source>
</evidence>
<dbReference type="EMBL" id="JASPKY010000104">
    <property type="protein sequence ID" value="KAK9737133.1"/>
    <property type="molecule type" value="Genomic_DNA"/>
</dbReference>
<dbReference type="GO" id="GO:0005549">
    <property type="term" value="F:odorant binding"/>
    <property type="evidence" value="ECO:0007669"/>
    <property type="project" value="InterPro"/>
</dbReference>
<dbReference type="GO" id="GO:0007165">
    <property type="term" value="P:signal transduction"/>
    <property type="evidence" value="ECO:0007669"/>
    <property type="project" value="UniProtKB-KW"/>
</dbReference>
<comment type="subcellular location">
    <subcellularLocation>
        <location evidence="1 10">Cell membrane</location>
        <topology evidence="1 10">Multi-pass membrane protein</topology>
    </subcellularLocation>
</comment>
<reference evidence="12 13" key="1">
    <citation type="journal article" date="2024" name="BMC Genomics">
        <title>De novo assembly and annotation of Popillia japonica's genome with initial clues to its potential as an invasive pest.</title>
        <authorList>
            <person name="Cucini C."/>
            <person name="Boschi S."/>
            <person name="Funari R."/>
            <person name="Cardaioli E."/>
            <person name="Iannotti N."/>
            <person name="Marturano G."/>
            <person name="Paoli F."/>
            <person name="Bruttini M."/>
            <person name="Carapelli A."/>
            <person name="Frati F."/>
            <person name="Nardi F."/>
        </authorList>
    </citation>
    <scope>NUCLEOTIDE SEQUENCE [LARGE SCALE GENOMIC DNA]</scope>
    <source>
        <strain evidence="12">DMR45628</strain>
    </source>
</reference>
<feature type="chain" id="PRO_5043351474" description="Odorant receptor" evidence="11">
    <location>
        <begin position="17"/>
        <end position="354"/>
    </location>
</feature>
<dbReference type="Proteomes" id="UP001458880">
    <property type="component" value="Unassembled WGS sequence"/>
</dbReference>
<evidence type="ECO:0000256" key="8">
    <source>
        <dbReference type="ARBA" id="ARBA00023170"/>
    </source>
</evidence>
<keyword evidence="13" id="KW-1185">Reference proteome</keyword>
<dbReference type="PANTHER" id="PTHR21137:SF35">
    <property type="entry name" value="ODORANT RECEPTOR 19A-RELATED"/>
    <property type="match status" value="1"/>
</dbReference>
<keyword evidence="5 10" id="KW-0552">Olfaction</keyword>
<keyword evidence="8 10" id="KW-0675">Receptor</keyword>
<evidence type="ECO:0000256" key="5">
    <source>
        <dbReference type="ARBA" id="ARBA00022725"/>
    </source>
</evidence>
<evidence type="ECO:0000313" key="13">
    <source>
        <dbReference type="Proteomes" id="UP001458880"/>
    </source>
</evidence>
<evidence type="ECO:0000256" key="7">
    <source>
        <dbReference type="ARBA" id="ARBA00023136"/>
    </source>
</evidence>
<comment type="similarity">
    <text evidence="10">Belongs to the insect chemoreceptor superfamily. Heteromeric odorant receptor channel (TC 1.A.69) family.</text>
</comment>
<feature type="transmembrane region" description="Helical" evidence="10">
    <location>
        <begin position="257"/>
        <end position="278"/>
    </location>
</feature>
<keyword evidence="6 10" id="KW-1133">Transmembrane helix</keyword>
<evidence type="ECO:0000256" key="11">
    <source>
        <dbReference type="SAM" id="SignalP"/>
    </source>
</evidence>
<proteinExistence type="inferred from homology"/>
<evidence type="ECO:0000256" key="2">
    <source>
        <dbReference type="ARBA" id="ARBA00022475"/>
    </source>
</evidence>
<accession>A0AAW1LS11</accession>
<feature type="transmembrane region" description="Helical" evidence="10">
    <location>
        <begin position="145"/>
        <end position="166"/>
    </location>
</feature>
<dbReference type="InterPro" id="IPR004117">
    <property type="entry name" value="7tm6_olfct_rcpt"/>
</dbReference>
<sequence>MNAIFWIIVDSSFTVAILMELFSNNSDIFTAVDNFSAVTSATQMIAKEIGLFTHLQEFRKVINCTQEFWPKDKFGKQIKDKLENIESIGKKFLQIYFMSVTAAGSLYMLKPILELNQSLPIRWVTFCSLEESLCCYIFNYVVQVVWAFFGLSLLVGFDALFILLLMSGYCELEQIKHVLISMDPDETTDEDNVQLLDLISSVIEQHNRIFNLLEGMQDLLGSLLLWQFVATLLSLCASLFVLTSTSFPPSVPILTKTLPYIISVLIQILIFCVAGQVITDQSLSVADAAYASKWWVKFQPKLRKTILLIILRSQRPVEMTAGGVFALNFETFVAIMKATSSTLAFLTTLCDEEE</sequence>
<comment type="caution">
    <text evidence="12">The sequence shown here is derived from an EMBL/GenBank/DDBJ whole genome shotgun (WGS) entry which is preliminary data.</text>
</comment>
<evidence type="ECO:0000256" key="9">
    <source>
        <dbReference type="ARBA" id="ARBA00023224"/>
    </source>
</evidence>
<gene>
    <name evidence="12" type="ORF">QE152_g10969</name>
</gene>
<evidence type="ECO:0000313" key="12">
    <source>
        <dbReference type="EMBL" id="KAK9737133.1"/>
    </source>
</evidence>
<keyword evidence="9 10" id="KW-0807">Transducer</keyword>
<evidence type="ECO:0000256" key="1">
    <source>
        <dbReference type="ARBA" id="ARBA00004651"/>
    </source>
</evidence>
<name>A0AAW1LS11_POPJA</name>
<evidence type="ECO:0000256" key="6">
    <source>
        <dbReference type="ARBA" id="ARBA00022989"/>
    </source>
</evidence>
<keyword evidence="11" id="KW-0732">Signal</keyword>
<dbReference type="Pfam" id="PF02949">
    <property type="entry name" value="7tm_6"/>
    <property type="match status" value="1"/>
</dbReference>
<keyword evidence="3 10" id="KW-0716">Sensory transduction</keyword>
<dbReference type="PANTHER" id="PTHR21137">
    <property type="entry name" value="ODORANT RECEPTOR"/>
    <property type="match status" value="1"/>
</dbReference>
<keyword evidence="7 10" id="KW-0472">Membrane</keyword>
<comment type="caution">
    <text evidence="10">Lacks conserved residue(s) required for the propagation of feature annotation.</text>
</comment>